<reference evidence="2 3" key="1">
    <citation type="journal article" date="2017" name="Antonie Van Leeuwenhoek">
        <title>Rhizobium rhizosphaerae sp. nov., a novel species isolated from rice rhizosphere.</title>
        <authorList>
            <person name="Zhao J.J."/>
            <person name="Zhang J."/>
            <person name="Zhang R.J."/>
            <person name="Zhang C.W."/>
            <person name="Yin H.Q."/>
            <person name="Zhang X.X."/>
        </authorList>
    </citation>
    <scope>NUCLEOTIDE SEQUENCE [LARGE SCALE GENOMIC DNA]</scope>
    <source>
        <strain evidence="2 3">E3</strain>
    </source>
</reference>
<dbReference type="Pfam" id="PF10003">
    <property type="entry name" value="DUF2244"/>
    <property type="match status" value="1"/>
</dbReference>
<keyword evidence="1" id="KW-1133">Transmembrane helix</keyword>
<feature type="transmembrane region" description="Helical" evidence="1">
    <location>
        <begin position="52"/>
        <end position="70"/>
    </location>
</feature>
<evidence type="ECO:0008006" key="4">
    <source>
        <dbReference type="Google" id="ProtNLM"/>
    </source>
</evidence>
<dbReference type="InterPro" id="IPR019253">
    <property type="entry name" value="DUF2244_TM"/>
</dbReference>
<keyword evidence="1" id="KW-0472">Membrane</keyword>
<evidence type="ECO:0000313" key="3">
    <source>
        <dbReference type="Proteomes" id="UP000006334"/>
    </source>
</evidence>
<organism evidence="2 3">
    <name type="scientific">Aliiglaciecola lipolytica E3</name>
    <dbReference type="NCBI Taxonomy" id="1127673"/>
    <lineage>
        <taxon>Bacteria</taxon>
        <taxon>Pseudomonadati</taxon>
        <taxon>Pseudomonadota</taxon>
        <taxon>Gammaproteobacteria</taxon>
        <taxon>Alteromonadales</taxon>
        <taxon>Alteromonadaceae</taxon>
        <taxon>Aliiglaciecola</taxon>
    </lineage>
</organism>
<dbReference type="AlphaFoldDB" id="K6YA67"/>
<keyword evidence="3" id="KW-1185">Reference proteome</keyword>
<feature type="transmembrane region" description="Helical" evidence="1">
    <location>
        <begin position="28"/>
        <end position="46"/>
    </location>
</feature>
<name>K6YA67_9ALTE</name>
<dbReference type="Proteomes" id="UP000006334">
    <property type="component" value="Unassembled WGS sequence"/>
</dbReference>
<evidence type="ECO:0000256" key="1">
    <source>
        <dbReference type="SAM" id="Phobius"/>
    </source>
</evidence>
<sequence>MVKQFTQNNQTTITLSANRSATWNEVKLVVLLMAAFTFMIAIIWALLGVWLILPFAGFEVALLAFLMYRVNLNCLTKQIITIDATRIVVECGIRKPTITQQLDRRLTHLSVIEAQGAFDRPQMKLADENCSIPLGPFLNQTDCIIARDLLNQLGIIEVSNKWWKQR</sequence>
<dbReference type="OrthoDB" id="7062615at2"/>
<proteinExistence type="predicted"/>
<dbReference type="EMBL" id="BAEN01000021">
    <property type="protein sequence ID" value="GAC13558.1"/>
    <property type="molecule type" value="Genomic_DNA"/>
</dbReference>
<gene>
    <name evidence="2" type="ORF">GLIP_0915</name>
</gene>
<keyword evidence="1" id="KW-0812">Transmembrane</keyword>
<protein>
    <recommendedName>
        <fullName evidence="4">DUF2244 domain-containing protein</fullName>
    </recommendedName>
</protein>
<comment type="caution">
    <text evidence="2">The sequence shown here is derived from an EMBL/GenBank/DDBJ whole genome shotgun (WGS) entry which is preliminary data.</text>
</comment>
<accession>K6YA67</accession>
<dbReference type="RefSeq" id="WP_008843375.1">
    <property type="nucleotide sequence ID" value="NZ_BAEN01000021.1"/>
</dbReference>
<evidence type="ECO:0000313" key="2">
    <source>
        <dbReference type="EMBL" id="GAC13558.1"/>
    </source>
</evidence>
<dbReference type="eggNOG" id="COG5488">
    <property type="taxonomic scope" value="Bacteria"/>
</dbReference>